<dbReference type="RefSeq" id="WP_305108212.1">
    <property type="nucleotide sequence ID" value="NZ_JAUTWS010000083.1"/>
</dbReference>
<dbReference type="Proteomes" id="UP001243009">
    <property type="component" value="Unassembled WGS sequence"/>
</dbReference>
<evidence type="ECO:0000259" key="1">
    <source>
        <dbReference type="Pfam" id="PF20032"/>
    </source>
</evidence>
<gene>
    <name evidence="2" type="ORF">Q7A36_33805</name>
</gene>
<dbReference type="InterPro" id="IPR045426">
    <property type="entry name" value="ADYC"/>
</dbReference>
<evidence type="ECO:0000313" key="3">
    <source>
        <dbReference type="Proteomes" id="UP001243009"/>
    </source>
</evidence>
<name>A0ABT9EAW7_9PROT</name>
<evidence type="ECO:0000313" key="2">
    <source>
        <dbReference type="EMBL" id="MDO9713353.1"/>
    </source>
</evidence>
<feature type="domain" description="ADYC" evidence="1">
    <location>
        <begin position="43"/>
        <end position="220"/>
    </location>
</feature>
<protein>
    <submittedName>
        <fullName evidence="2">ADYC domain-containing protein</fullName>
    </submittedName>
</protein>
<accession>A0ABT9EAW7</accession>
<organism evidence="2 3">
    <name type="scientific">Paracraurococcus lichenis</name>
    <dbReference type="NCBI Taxonomy" id="3064888"/>
    <lineage>
        <taxon>Bacteria</taxon>
        <taxon>Pseudomonadati</taxon>
        <taxon>Pseudomonadota</taxon>
        <taxon>Alphaproteobacteria</taxon>
        <taxon>Acetobacterales</taxon>
        <taxon>Roseomonadaceae</taxon>
        <taxon>Paracraurococcus</taxon>
    </lineage>
</organism>
<comment type="caution">
    <text evidence="2">The sequence shown here is derived from an EMBL/GenBank/DDBJ whole genome shotgun (WGS) entry which is preliminary data.</text>
</comment>
<reference evidence="2 3" key="1">
    <citation type="submission" date="2023-08" db="EMBL/GenBank/DDBJ databases">
        <title>The draft genome sequence of Paracraurococcus sp. LOR1-02.</title>
        <authorList>
            <person name="Kingkaew E."/>
            <person name="Tanasupawat S."/>
        </authorList>
    </citation>
    <scope>NUCLEOTIDE SEQUENCE [LARGE SCALE GENOMIC DNA]</scope>
    <source>
        <strain evidence="2 3">LOR1-02</strain>
    </source>
</reference>
<dbReference type="EMBL" id="JAUTWS010000083">
    <property type="protein sequence ID" value="MDO9713353.1"/>
    <property type="molecule type" value="Genomic_DNA"/>
</dbReference>
<dbReference type="Pfam" id="PF20032">
    <property type="entry name" value="ADYC"/>
    <property type="match status" value="1"/>
</dbReference>
<proteinExistence type="predicted"/>
<sequence>MAALLALPRADATVGAAPNAALTVKGTAFRVALRDGKTLLSPDLVGVVLEAMDDAGQPLTIRIDGVRLDASAPGGDIWLHSLSTRDRVTGEWRELCGPAPDGTVAGFPLAGRWTSDGRHLQDARAFSITCASGAIGKCVRFGYRPWAEVGGRPLWHYHQACVRLLRADYGGDGTAHTRDGTLIDLYDEIGIQRPDVAARGLSFEAAWGPNGAVCVRRTRISDLLTIETLAAKYPRVANGPDCSEMTSALLWNRS</sequence>
<keyword evidence="3" id="KW-1185">Reference proteome</keyword>